<keyword evidence="6 9" id="KW-0747">Spliceosome</keyword>
<dbReference type="Pfam" id="PF08231">
    <property type="entry name" value="SYF2"/>
    <property type="match status" value="1"/>
</dbReference>
<dbReference type="InParanoid" id="A0A0H2R4I5"/>
<feature type="region of interest" description="Disordered" evidence="10">
    <location>
        <begin position="1"/>
        <end position="27"/>
    </location>
</feature>
<name>A0A0H2R4I5_9AGAM</name>
<feature type="region of interest" description="Disordered" evidence="10">
    <location>
        <begin position="123"/>
        <end position="156"/>
    </location>
</feature>
<comment type="subunit">
    <text evidence="9">May be part of a spliceosome complex.</text>
</comment>
<feature type="region of interest" description="Disordered" evidence="10">
    <location>
        <begin position="50"/>
        <end position="111"/>
    </location>
</feature>
<keyword evidence="7 9" id="KW-0508">mRNA splicing</keyword>
<feature type="compositionally biased region" description="Basic and acidic residues" evidence="10">
    <location>
        <begin position="138"/>
        <end position="156"/>
    </location>
</feature>
<evidence type="ECO:0000256" key="9">
    <source>
        <dbReference type="RuleBase" id="RU367148"/>
    </source>
</evidence>
<comment type="subcellular location">
    <subcellularLocation>
        <location evidence="2 9">Nucleus</location>
    </subcellularLocation>
</comment>
<accession>A0A0H2R4I5</accession>
<keyword evidence="8 9" id="KW-0539">Nucleus</keyword>
<dbReference type="AlphaFoldDB" id="A0A0H2R4I5"/>
<dbReference type="InterPro" id="IPR013260">
    <property type="entry name" value="mRNA_splic_SYF2"/>
</dbReference>
<evidence type="ECO:0000256" key="7">
    <source>
        <dbReference type="ARBA" id="ARBA00023187"/>
    </source>
</evidence>
<evidence type="ECO:0000256" key="10">
    <source>
        <dbReference type="SAM" id="MobiDB-lite"/>
    </source>
</evidence>
<feature type="compositionally biased region" description="Basic and acidic residues" evidence="10">
    <location>
        <begin position="86"/>
        <end position="102"/>
    </location>
</feature>
<dbReference type="PANTHER" id="PTHR13264:SF5">
    <property type="entry name" value="PRE-MRNA-SPLICING FACTOR SYF2"/>
    <property type="match status" value="1"/>
</dbReference>
<dbReference type="GO" id="GO:0000398">
    <property type="term" value="P:mRNA splicing, via spliceosome"/>
    <property type="evidence" value="ECO:0007669"/>
    <property type="project" value="UniProtKB-UniRule"/>
</dbReference>
<sequence>MAGTRKKSTRKGKAKVQPKDRSPVDDVEVVEVAGDVGTVESVAEAAKEFVEEMTSTKPEEPREEKAEQPVVKDKPATMEVVEEVVEEQKEETPAATEEKEGEAQAPAMTMEDRKKKLDLLRKRMQDSARQNRTAVIEESTKLKTSAREQARREKQMKLAEVLRTKAEAEERGEDLDRKKNWEYTIEENDEWEKKKRRKERNADFEFHDEEQQARRRYKKDLVHLKPDLASYNKQKELALGLAPGSLEKNGSSSSSALMNFNPQGGALTYEQQQASETLYRDANTLLYADNKPTDEAIDRVINKLNIDQDKRNKFSRKRLNEDEGDITYINERNRVFNKKIARYYDKYTEEIRASFERGTAL</sequence>
<keyword evidence="5 9" id="KW-0507">mRNA processing</keyword>
<comment type="function">
    <text evidence="1 9">Involved in pre-mRNA splicing.</text>
</comment>
<comment type="similarity">
    <text evidence="3 9">Belongs to the SYF2 family.</text>
</comment>
<gene>
    <name evidence="11" type="ORF">SCHPADRAFT_910083</name>
</gene>
<evidence type="ECO:0000313" key="12">
    <source>
        <dbReference type="Proteomes" id="UP000053477"/>
    </source>
</evidence>
<protein>
    <recommendedName>
        <fullName evidence="4 9">Pre-mRNA-splicing factor SYF2</fullName>
    </recommendedName>
</protein>
<evidence type="ECO:0000256" key="2">
    <source>
        <dbReference type="ARBA" id="ARBA00004123"/>
    </source>
</evidence>
<feature type="compositionally biased region" description="Basic residues" evidence="10">
    <location>
        <begin position="1"/>
        <end position="16"/>
    </location>
</feature>
<proteinExistence type="inferred from homology"/>
<evidence type="ECO:0000256" key="1">
    <source>
        <dbReference type="ARBA" id="ARBA00003777"/>
    </source>
</evidence>
<dbReference type="PANTHER" id="PTHR13264">
    <property type="entry name" value="GCIP-INTERACTING PROTEIN P29"/>
    <property type="match status" value="1"/>
</dbReference>
<dbReference type="Proteomes" id="UP000053477">
    <property type="component" value="Unassembled WGS sequence"/>
</dbReference>
<keyword evidence="12" id="KW-1185">Reference proteome</keyword>
<feature type="compositionally biased region" description="Basic and acidic residues" evidence="10">
    <location>
        <begin position="57"/>
        <end position="76"/>
    </location>
</feature>
<dbReference type="GO" id="GO:0000974">
    <property type="term" value="C:Prp19 complex"/>
    <property type="evidence" value="ECO:0007669"/>
    <property type="project" value="TreeGrafter"/>
</dbReference>
<evidence type="ECO:0000256" key="4">
    <source>
        <dbReference type="ARBA" id="ARBA00014745"/>
    </source>
</evidence>
<organism evidence="11 12">
    <name type="scientific">Schizopora paradoxa</name>
    <dbReference type="NCBI Taxonomy" id="27342"/>
    <lineage>
        <taxon>Eukaryota</taxon>
        <taxon>Fungi</taxon>
        <taxon>Dikarya</taxon>
        <taxon>Basidiomycota</taxon>
        <taxon>Agaricomycotina</taxon>
        <taxon>Agaricomycetes</taxon>
        <taxon>Hymenochaetales</taxon>
        <taxon>Schizoporaceae</taxon>
        <taxon>Schizopora</taxon>
    </lineage>
</organism>
<dbReference type="EMBL" id="KQ086184">
    <property type="protein sequence ID" value="KLO06744.1"/>
    <property type="molecule type" value="Genomic_DNA"/>
</dbReference>
<dbReference type="OrthoDB" id="199717at2759"/>
<evidence type="ECO:0000256" key="3">
    <source>
        <dbReference type="ARBA" id="ARBA00010028"/>
    </source>
</evidence>
<dbReference type="STRING" id="27342.A0A0H2R4I5"/>
<evidence type="ECO:0000256" key="6">
    <source>
        <dbReference type="ARBA" id="ARBA00022728"/>
    </source>
</evidence>
<evidence type="ECO:0000313" key="11">
    <source>
        <dbReference type="EMBL" id="KLO06744.1"/>
    </source>
</evidence>
<evidence type="ECO:0000256" key="8">
    <source>
        <dbReference type="ARBA" id="ARBA00023242"/>
    </source>
</evidence>
<dbReference type="GO" id="GO:0071013">
    <property type="term" value="C:catalytic step 2 spliceosome"/>
    <property type="evidence" value="ECO:0007669"/>
    <property type="project" value="TreeGrafter"/>
</dbReference>
<evidence type="ECO:0000256" key="5">
    <source>
        <dbReference type="ARBA" id="ARBA00022664"/>
    </source>
</evidence>
<dbReference type="FunCoup" id="A0A0H2R4I5">
    <property type="interactions" value="360"/>
</dbReference>
<reference evidence="11 12" key="1">
    <citation type="submission" date="2015-04" db="EMBL/GenBank/DDBJ databases">
        <title>Complete genome sequence of Schizopora paradoxa KUC8140, a cosmopolitan wood degrader in East Asia.</title>
        <authorList>
            <consortium name="DOE Joint Genome Institute"/>
            <person name="Min B."/>
            <person name="Park H."/>
            <person name="Jang Y."/>
            <person name="Kim J.-J."/>
            <person name="Kim K.H."/>
            <person name="Pangilinan J."/>
            <person name="Lipzen A."/>
            <person name="Riley R."/>
            <person name="Grigoriev I.V."/>
            <person name="Spatafora J.W."/>
            <person name="Choi I.-G."/>
        </authorList>
    </citation>
    <scope>NUCLEOTIDE SEQUENCE [LARGE SCALE GENOMIC DNA]</scope>
    <source>
        <strain evidence="11 12">KUC8140</strain>
    </source>
</reference>
<dbReference type="GO" id="GO:0071014">
    <property type="term" value="C:post-mRNA release spliceosomal complex"/>
    <property type="evidence" value="ECO:0007669"/>
    <property type="project" value="TreeGrafter"/>
</dbReference>